<sequence length="213" mass="22348">MKLSSVFGCLLAGAATSAALPAENSARSVADLVTSKITWTGQVKPGEASVSITGTAGEIYEQIVGINPNYDSELGLDSANSTVQRRDLNHIGKRATTSSDYTCDYGNDVIAERVGDGVRYLYSIANGDCSAPPGSPGNGGCTTTTCNSGAGIFLCNDSSNTINIHCSLIADNAVEVLIMCQRSTYSGANTWTTNTHGQIFSTDRSWNVILNRC</sequence>
<dbReference type="HOGENOM" id="CLU_089018_2_2_1"/>
<proteinExistence type="predicted"/>
<feature type="signal peptide" evidence="1">
    <location>
        <begin position="1"/>
        <end position="19"/>
    </location>
</feature>
<dbReference type="OMA" id="PAPINIH"/>
<dbReference type="PANTHER" id="PTHR35605:SF1">
    <property type="entry name" value="ECP2 EFFECTOR PROTEIN DOMAIN-CONTAINING PROTEIN-RELATED"/>
    <property type="match status" value="1"/>
</dbReference>
<feature type="chain" id="PRO_5004084668" evidence="1">
    <location>
        <begin position="20"/>
        <end position="213"/>
    </location>
</feature>
<accession>M7SJ50</accession>
<dbReference type="eggNOG" id="ENOG502T99W">
    <property type="taxonomic scope" value="Eukaryota"/>
</dbReference>
<dbReference type="Proteomes" id="UP000012174">
    <property type="component" value="Unassembled WGS sequence"/>
</dbReference>
<name>M7SJ50_EUTLA</name>
<dbReference type="KEGG" id="ela:UCREL1_6638"/>
<reference evidence="3" key="1">
    <citation type="journal article" date="2013" name="Genome Announc.">
        <title>Draft genome sequence of the grapevine dieback fungus Eutypa lata UCR-EL1.</title>
        <authorList>
            <person name="Blanco-Ulate B."/>
            <person name="Rolshausen P.E."/>
            <person name="Cantu D."/>
        </authorList>
    </citation>
    <scope>NUCLEOTIDE SEQUENCE [LARGE SCALE GENOMIC DNA]</scope>
    <source>
        <strain evidence="3">UCR-EL1</strain>
    </source>
</reference>
<dbReference type="OrthoDB" id="3552888at2759"/>
<dbReference type="EMBL" id="KB706660">
    <property type="protein sequence ID" value="EMR66369.1"/>
    <property type="molecule type" value="Genomic_DNA"/>
</dbReference>
<gene>
    <name evidence="2" type="ORF">UCREL1_6638</name>
</gene>
<keyword evidence="3" id="KW-1185">Reference proteome</keyword>
<dbReference type="PANTHER" id="PTHR35605">
    <property type="entry name" value="ECP2 EFFECTOR PROTEIN DOMAIN-CONTAINING PROTEIN-RELATED"/>
    <property type="match status" value="1"/>
</dbReference>
<keyword evidence="1" id="KW-0732">Signal</keyword>
<evidence type="ECO:0000313" key="2">
    <source>
        <dbReference type="EMBL" id="EMR66369.1"/>
    </source>
</evidence>
<organism evidence="2 3">
    <name type="scientific">Eutypa lata (strain UCR-EL1)</name>
    <name type="common">Grapevine dieback disease fungus</name>
    <name type="synonym">Eutypa armeniacae</name>
    <dbReference type="NCBI Taxonomy" id="1287681"/>
    <lineage>
        <taxon>Eukaryota</taxon>
        <taxon>Fungi</taxon>
        <taxon>Dikarya</taxon>
        <taxon>Ascomycota</taxon>
        <taxon>Pezizomycotina</taxon>
        <taxon>Sordariomycetes</taxon>
        <taxon>Xylariomycetidae</taxon>
        <taxon>Xylariales</taxon>
        <taxon>Diatrypaceae</taxon>
        <taxon>Eutypa</taxon>
    </lineage>
</organism>
<dbReference type="AlphaFoldDB" id="M7SJ50"/>
<protein>
    <submittedName>
        <fullName evidence="2">Putative secreted protein</fullName>
    </submittedName>
</protein>
<evidence type="ECO:0000256" key="1">
    <source>
        <dbReference type="SAM" id="SignalP"/>
    </source>
</evidence>
<evidence type="ECO:0000313" key="3">
    <source>
        <dbReference type="Proteomes" id="UP000012174"/>
    </source>
</evidence>
<dbReference type="STRING" id="1287681.M7SJ50"/>